<keyword evidence="5" id="KW-0496">Mitochondrion</keyword>
<evidence type="ECO:0000256" key="1">
    <source>
        <dbReference type="ARBA" id="ARBA00022598"/>
    </source>
</evidence>
<comment type="subunit">
    <text evidence="5">Subunit of the heterotrimeric GatCAB amidotransferase (AdT) complex, composed of A, B and C subunits.</text>
</comment>
<name>A0A834RD03_SARSC</name>
<evidence type="ECO:0000313" key="7">
    <source>
        <dbReference type="EMBL" id="KAF7494253.1"/>
    </source>
</evidence>
<dbReference type="GO" id="GO:0016740">
    <property type="term" value="F:transferase activity"/>
    <property type="evidence" value="ECO:0007669"/>
    <property type="project" value="UniProtKB-KW"/>
</dbReference>
<gene>
    <name evidence="7" type="ORF">SSS_4340</name>
</gene>
<reference evidence="8" key="3">
    <citation type="submission" date="2022-06" db="UniProtKB">
        <authorList>
            <consortium name="EnsemblMetazoa"/>
        </authorList>
    </citation>
    <scope>IDENTIFICATION</scope>
</reference>
<dbReference type="GO" id="GO:0030956">
    <property type="term" value="C:glutamyl-tRNA(Gln) amidotransferase complex"/>
    <property type="evidence" value="ECO:0007669"/>
    <property type="project" value="UniProtKB-UniRule"/>
</dbReference>
<protein>
    <recommendedName>
        <fullName evidence="5">Glutamyl-tRNA(Gln) amidotransferase subunit A, mitochondrial</fullName>
        <shortName evidence="5">Glu-AdT subunit A</shortName>
        <ecNumber evidence="5">6.3.5.7</ecNumber>
    </recommendedName>
</protein>
<dbReference type="SUPFAM" id="SSF75304">
    <property type="entry name" value="Amidase signature (AS) enzymes"/>
    <property type="match status" value="1"/>
</dbReference>
<comment type="subcellular location">
    <subcellularLocation>
        <location evidence="5">Mitochondrion</location>
    </subcellularLocation>
</comment>
<keyword evidence="3 5" id="KW-0067">ATP-binding</keyword>
<dbReference type="AlphaFoldDB" id="A0A834RD03"/>
<dbReference type="InterPro" id="IPR023631">
    <property type="entry name" value="Amidase_dom"/>
</dbReference>
<dbReference type="Proteomes" id="UP000070412">
    <property type="component" value="Unassembled WGS sequence"/>
</dbReference>
<dbReference type="InterPro" id="IPR036928">
    <property type="entry name" value="AS_sf"/>
</dbReference>
<feature type="active site" description="Acyl-ester intermediate" evidence="5">
    <location>
        <position position="210"/>
    </location>
</feature>
<dbReference type="Pfam" id="PF01425">
    <property type="entry name" value="Amidase"/>
    <property type="match status" value="2"/>
</dbReference>
<proteinExistence type="inferred from homology"/>
<feature type="domain" description="Amidase" evidence="6">
    <location>
        <begin position="43"/>
        <end position="155"/>
    </location>
</feature>
<dbReference type="GO" id="GO:0070681">
    <property type="term" value="P:glutaminyl-tRNAGln biosynthesis via transamidation"/>
    <property type="evidence" value="ECO:0007669"/>
    <property type="project" value="UniProtKB-UniRule"/>
</dbReference>
<evidence type="ECO:0000313" key="9">
    <source>
        <dbReference type="Proteomes" id="UP000070412"/>
    </source>
</evidence>
<organism evidence="7">
    <name type="scientific">Sarcoptes scabiei</name>
    <name type="common">Itch mite</name>
    <name type="synonym">Acarus scabiei</name>
    <dbReference type="NCBI Taxonomy" id="52283"/>
    <lineage>
        <taxon>Eukaryota</taxon>
        <taxon>Metazoa</taxon>
        <taxon>Ecdysozoa</taxon>
        <taxon>Arthropoda</taxon>
        <taxon>Chelicerata</taxon>
        <taxon>Arachnida</taxon>
        <taxon>Acari</taxon>
        <taxon>Acariformes</taxon>
        <taxon>Sarcoptiformes</taxon>
        <taxon>Astigmata</taxon>
        <taxon>Psoroptidia</taxon>
        <taxon>Sarcoptoidea</taxon>
        <taxon>Sarcoptidae</taxon>
        <taxon>Sarcoptinae</taxon>
        <taxon>Sarcoptes</taxon>
    </lineage>
</organism>
<feature type="active site" description="Charge relay system" evidence="5">
    <location>
        <position position="85"/>
    </location>
</feature>
<evidence type="ECO:0000313" key="8">
    <source>
        <dbReference type="EnsemblMetazoa" id="KAF7494253.1"/>
    </source>
</evidence>
<dbReference type="PANTHER" id="PTHR11895">
    <property type="entry name" value="TRANSAMIDASE"/>
    <property type="match status" value="1"/>
</dbReference>
<comment type="similarity">
    <text evidence="5">Belongs to the amidase family. GatA subfamily.</text>
</comment>
<dbReference type="InterPro" id="IPR000120">
    <property type="entry name" value="Amidase"/>
</dbReference>
<keyword evidence="7" id="KW-0808">Transferase</keyword>
<evidence type="ECO:0000256" key="5">
    <source>
        <dbReference type="HAMAP-Rule" id="MF_03150"/>
    </source>
</evidence>
<evidence type="ECO:0000256" key="2">
    <source>
        <dbReference type="ARBA" id="ARBA00022741"/>
    </source>
</evidence>
<comment type="function">
    <text evidence="5">Allows the formation of correctly charged Gln-tRNA(Gln) through the transamidation of misacylated Glu-tRNA(Gln) in the mitochondria. The reaction takes place in the presence of glutamine and ATP through an activated gamma-phospho-Glu-tRNA(Gln).</text>
</comment>
<dbReference type="OrthoDB" id="421993at2759"/>
<dbReference type="InterPro" id="IPR004412">
    <property type="entry name" value="GatA"/>
</dbReference>
<reference evidence="9" key="1">
    <citation type="journal article" date="2020" name="PLoS Negl. Trop. Dis.">
        <title>High-quality nuclear genome for Sarcoptes scabiei-A critical resource for a neglected parasite.</title>
        <authorList>
            <person name="Korhonen P.K."/>
            <person name="Gasser R.B."/>
            <person name="Ma G."/>
            <person name="Wang T."/>
            <person name="Stroehlein A.J."/>
            <person name="Young N.D."/>
            <person name="Ang C.S."/>
            <person name="Fernando D.D."/>
            <person name="Lu H.C."/>
            <person name="Taylor S."/>
            <person name="Reynolds S.L."/>
            <person name="Mofiz E."/>
            <person name="Najaraj S.H."/>
            <person name="Gowda H."/>
            <person name="Madugundu A."/>
            <person name="Renuse S."/>
            <person name="Holt D."/>
            <person name="Pandey A."/>
            <person name="Papenfuss A.T."/>
            <person name="Fischer K."/>
        </authorList>
    </citation>
    <scope>NUCLEOTIDE SEQUENCE [LARGE SCALE GENOMIC DNA]</scope>
</reference>
<evidence type="ECO:0000259" key="6">
    <source>
        <dbReference type="Pfam" id="PF01425"/>
    </source>
</evidence>
<keyword evidence="2 5" id="KW-0547">Nucleotide-binding</keyword>
<dbReference type="GO" id="GO:0032543">
    <property type="term" value="P:mitochondrial translation"/>
    <property type="evidence" value="ECO:0007669"/>
    <property type="project" value="UniProtKB-UniRule"/>
</dbReference>
<dbReference type="HAMAP" id="MF_00120">
    <property type="entry name" value="GatA"/>
    <property type="match status" value="1"/>
</dbReference>
<accession>A0A834RD03</accession>
<evidence type="ECO:0000256" key="4">
    <source>
        <dbReference type="ARBA" id="ARBA00022917"/>
    </source>
</evidence>
<keyword evidence="4 5" id="KW-0648">Protein biosynthesis</keyword>
<reference evidence="7" key="2">
    <citation type="submission" date="2020-01" db="EMBL/GenBank/DDBJ databases">
        <authorList>
            <person name="Korhonen P.K.K."/>
            <person name="Guangxu M.G."/>
            <person name="Wang T.W."/>
            <person name="Stroehlein A.J.S."/>
            <person name="Young N.D."/>
            <person name="Ang C.-S.A."/>
            <person name="Fernando D.W.F."/>
            <person name="Lu H.L."/>
            <person name="Taylor S.T."/>
            <person name="Ehtesham M.E.M."/>
            <person name="Najaraj S.H.N."/>
            <person name="Harsha G.H.G."/>
            <person name="Madugundu A.M."/>
            <person name="Renuse S.R."/>
            <person name="Holt D.H."/>
            <person name="Pandey A.P."/>
            <person name="Papenfuss A.P."/>
            <person name="Gasser R.B.G."/>
            <person name="Fischer K.F."/>
        </authorList>
    </citation>
    <scope>NUCLEOTIDE SEQUENCE</scope>
    <source>
        <strain evidence="7">SSS_KF_BRIS2020</strain>
    </source>
</reference>
<dbReference type="EC" id="6.3.5.7" evidence="5"/>
<feature type="domain" description="Amidase" evidence="6">
    <location>
        <begin position="158"/>
        <end position="502"/>
    </location>
</feature>
<dbReference type="GO" id="GO:0005739">
    <property type="term" value="C:mitochondrion"/>
    <property type="evidence" value="ECO:0007669"/>
    <property type="project" value="UniProtKB-SubCell"/>
</dbReference>
<sequence>MKAVSGREFITNQTIMQIHQLFRSGKLNPIDLYTICQERVVKTKSLNSFITITDKIGLEQAKSSWNRYKKGQPLGLLDGIPISIKDNFNTRSIETTCASKMLRDYISPYNATLTEKLFKAGACLIGKTNMDEFAMGSACSESYFGPTFHPWNSDLDLAYFSKTEMSSILQSEPNTNQNDWFIPGGSSGGSAVSVSVGSAFASLSSDTGGSTRNPASRVGIVGFKPSYGVLSRFGLIPLTNSLDAPSIMTKNIDDTVVFFSSLHGSDVNDSTSISLKVSDKIKPMELRDLIIGVPEEYDSPDLCPSTRKAWKEAQQILMTNGVTIKYISLPHTKYSLPCYLILNCCDVASNFACYDGIEYGNSSEKNEITFEDFYSATREESLNDIVKSRIITGNYFLLKSNYQRFYEKSLKIRRLICDDFEKVFEKIDFILTPVCISPTINYSKWTLKDKTEEAIKDDYCTQPSNMAGLPALSLPFKLDADNHNLPIGMQIIGKKFDDFRLLQFGKRFENLIQFPHLVFPD</sequence>
<dbReference type="Gene3D" id="3.90.1300.10">
    <property type="entry name" value="Amidase signature (AS) domain"/>
    <property type="match status" value="1"/>
</dbReference>
<keyword evidence="1 5" id="KW-0436">Ligase</keyword>
<keyword evidence="9" id="KW-1185">Reference proteome</keyword>
<evidence type="ECO:0000256" key="3">
    <source>
        <dbReference type="ARBA" id="ARBA00022840"/>
    </source>
</evidence>
<dbReference type="PANTHER" id="PTHR11895:SF7">
    <property type="entry name" value="GLUTAMYL-TRNA(GLN) AMIDOTRANSFERASE SUBUNIT A, MITOCHONDRIAL"/>
    <property type="match status" value="1"/>
</dbReference>
<comment type="catalytic activity">
    <reaction evidence="5">
        <text>L-glutamyl-tRNA(Gln) + L-glutamine + ATP + H2O = L-glutaminyl-tRNA(Gln) + L-glutamate + ADP + phosphate + H(+)</text>
        <dbReference type="Rhea" id="RHEA:17521"/>
        <dbReference type="Rhea" id="RHEA-COMP:9681"/>
        <dbReference type="Rhea" id="RHEA-COMP:9684"/>
        <dbReference type="ChEBI" id="CHEBI:15377"/>
        <dbReference type="ChEBI" id="CHEBI:15378"/>
        <dbReference type="ChEBI" id="CHEBI:29985"/>
        <dbReference type="ChEBI" id="CHEBI:30616"/>
        <dbReference type="ChEBI" id="CHEBI:43474"/>
        <dbReference type="ChEBI" id="CHEBI:58359"/>
        <dbReference type="ChEBI" id="CHEBI:78520"/>
        <dbReference type="ChEBI" id="CHEBI:78521"/>
        <dbReference type="ChEBI" id="CHEBI:456216"/>
        <dbReference type="EC" id="6.3.5.7"/>
    </reaction>
</comment>
<dbReference type="GO" id="GO:0005524">
    <property type="term" value="F:ATP binding"/>
    <property type="evidence" value="ECO:0007669"/>
    <property type="project" value="UniProtKB-KW"/>
</dbReference>
<dbReference type="EMBL" id="WVUK01000053">
    <property type="protein sequence ID" value="KAF7494253.1"/>
    <property type="molecule type" value="Genomic_DNA"/>
</dbReference>
<feature type="active site" description="Charge relay system" evidence="5">
    <location>
        <position position="186"/>
    </location>
</feature>
<dbReference type="EnsemblMetazoa" id="SSS_4340s_mrna">
    <property type="protein sequence ID" value="KAF7494253.1"/>
    <property type="gene ID" value="SSS_4340"/>
</dbReference>
<dbReference type="GO" id="GO:0050567">
    <property type="term" value="F:glutaminyl-tRNA synthase (glutamine-hydrolyzing) activity"/>
    <property type="evidence" value="ECO:0007669"/>
    <property type="project" value="UniProtKB-UniRule"/>
</dbReference>